<dbReference type="AlphaFoldDB" id="A0A1F7RA54"/>
<dbReference type="EMBL" id="MGDB01000146">
    <property type="protein sequence ID" value="OGL38445.1"/>
    <property type="molecule type" value="Genomic_DNA"/>
</dbReference>
<feature type="domain" description="DUF2281" evidence="1">
    <location>
        <begin position="11"/>
        <end position="45"/>
    </location>
</feature>
<protein>
    <recommendedName>
        <fullName evidence="1">DUF2281 domain-containing protein</fullName>
    </recommendedName>
</protein>
<comment type="caution">
    <text evidence="2">The sequence shown here is derived from an EMBL/GenBank/DDBJ whole genome shotgun (WGS) entry which is preliminary data.</text>
</comment>
<reference evidence="2 3" key="1">
    <citation type="journal article" date="2016" name="Nat. Commun.">
        <title>Thousands of microbial genomes shed light on interconnected biogeochemical processes in an aquifer system.</title>
        <authorList>
            <person name="Anantharaman K."/>
            <person name="Brown C.T."/>
            <person name="Hug L.A."/>
            <person name="Sharon I."/>
            <person name="Castelle C.J."/>
            <person name="Probst A.J."/>
            <person name="Thomas B.C."/>
            <person name="Singh A."/>
            <person name="Wilkins M.J."/>
            <person name="Karaoz U."/>
            <person name="Brodie E.L."/>
            <person name="Williams K.H."/>
            <person name="Hubbard S.S."/>
            <person name="Banfield J.F."/>
        </authorList>
    </citation>
    <scope>NUCLEOTIDE SEQUENCE [LARGE SCALE GENOMIC DNA]</scope>
</reference>
<accession>A0A1F7RA54</accession>
<evidence type="ECO:0000313" key="3">
    <source>
        <dbReference type="Proteomes" id="UP000178526"/>
    </source>
</evidence>
<dbReference type="InterPro" id="IPR018739">
    <property type="entry name" value="DUF2281"/>
</dbReference>
<name>A0A1F7RA54_9BACT</name>
<evidence type="ECO:0000313" key="2">
    <source>
        <dbReference type="EMBL" id="OGL38445.1"/>
    </source>
</evidence>
<gene>
    <name evidence="2" type="ORF">A2042_08460</name>
</gene>
<proteinExistence type="predicted"/>
<evidence type="ECO:0000259" key="1">
    <source>
        <dbReference type="Pfam" id="PF10047"/>
    </source>
</evidence>
<dbReference type="Pfam" id="PF10047">
    <property type="entry name" value="DUF2281"/>
    <property type="match status" value="1"/>
</dbReference>
<sequence>MRLTDIDLTKEIYDKIKELPEDKVREVIDFIEFLKSKKGNGAKRGLPEAILKHIGVWRFDKGELDSLLEEIQNLRDVED</sequence>
<dbReference type="Proteomes" id="UP000178526">
    <property type="component" value="Unassembled WGS sequence"/>
</dbReference>
<organism evidence="2 3">
    <name type="scientific">Candidatus Schekmanbacteria bacterium GWA2_38_11</name>
    <dbReference type="NCBI Taxonomy" id="1817876"/>
    <lineage>
        <taxon>Bacteria</taxon>
        <taxon>Candidatus Schekmaniibacteriota</taxon>
    </lineage>
</organism>